<name>A0A9X1ZU73_9BACI</name>
<dbReference type="AlphaFoldDB" id="A0A9X1ZU73"/>
<organism evidence="1 2">
    <name type="scientific">Halalkalibacter alkaliphilus</name>
    <dbReference type="NCBI Taxonomy" id="2917993"/>
    <lineage>
        <taxon>Bacteria</taxon>
        <taxon>Bacillati</taxon>
        <taxon>Bacillota</taxon>
        <taxon>Bacilli</taxon>
        <taxon>Bacillales</taxon>
        <taxon>Bacillaceae</taxon>
        <taxon>Halalkalibacter</taxon>
    </lineage>
</organism>
<protein>
    <submittedName>
        <fullName evidence="1">UPF0158 family protein</fullName>
    </submittedName>
</protein>
<dbReference type="Pfam" id="PF03682">
    <property type="entry name" value="UPF0158"/>
    <property type="match status" value="1"/>
</dbReference>
<gene>
    <name evidence="1" type="ORF">MF646_00475</name>
</gene>
<proteinExistence type="predicted"/>
<sequence length="153" mass="18403">MKVKLDHIVDGMQMQSEEGNDYLNLETGEIVYVSRTSLRIAEDEEEFDHLPEWQQDEVTIAIDIVENFDKYVSLPTSFDIHEYDMMERFCYSLSDHRKQGILFNAIRGKGAFRRFKDEVYRLEIAEQWYDYRDHCYKEIAKEFCQSNNIEYIE</sequence>
<dbReference type="RefSeq" id="WP_250094522.1">
    <property type="nucleotide sequence ID" value="NZ_JAKRYL010000001.1"/>
</dbReference>
<comment type="caution">
    <text evidence="1">The sequence shown here is derived from an EMBL/GenBank/DDBJ whole genome shotgun (WGS) entry which is preliminary data.</text>
</comment>
<dbReference type="Proteomes" id="UP001139150">
    <property type="component" value="Unassembled WGS sequence"/>
</dbReference>
<dbReference type="InterPro" id="IPR005361">
    <property type="entry name" value="UPF0158"/>
</dbReference>
<accession>A0A9X1ZU73</accession>
<keyword evidence="2" id="KW-1185">Reference proteome</keyword>
<reference evidence="1" key="1">
    <citation type="submission" date="2022-02" db="EMBL/GenBank/DDBJ databases">
        <title>Halalkalibacter sp. nov. isolated from Lonar Lake, India.</title>
        <authorList>
            <person name="Joshi A."/>
            <person name="Thite S."/>
            <person name="Lodha T."/>
        </authorList>
    </citation>
    <scope>NUCLEOTIDE SEQUENCE</scope>
    <source>
        <strain evidence="1">MEB205</strain>
    </source>
</reference>
<evidence type="ECO:0000313" key="2">
    <source>
        <dbReference type="Proteomes" id="UP001139150"/>
    </source>
</evidence>
<dbReference type="EMBL" id="JAKRYL010000001">
    <property type="protein sequence ID" value="MCL7745584.1"/>
    <property type="molecule type" value="Genomic_DNA"/>
</dbReference>
<evidence type="ECO:0000313" key="1">
    <source>
        <dbReference type="EMBL" id="MCL7745584.1"/>
    </source>
</evidence>